<reference evidence="3 4" key="1">
    <citation type="submission" date="2020-07" db="EMBL/GenBank/DDBJ databases">
        <title>Sequencing the genomes of 1000 actinobacteria strains.</title>
        <authorList>
            <person name="Klenk H.-P."/>
        </authorList>
    </citation>
    <scope>NUCLEOTIDE SEQUENCE [LARGE SCALE GENOMIC DNA]</scope>
    <source>
        <strain evidence="3 4">DSM 42178</strain>
    </source>
</reference>
<keyword evidence="4" id="KW-1185">Reference proteome</keyword>
<accession>A0A852ZQ29</accession>
<protein>
    <submittedName>
        <fullName evidence="3">Uncharacterized protein</fullName>
    </submittedName>
</protein>
<proteinExistence type="predicted"/>
<feature type="transmembrane region" description="Helical" evidence="2">
    <location>
        <begin position="211"/>
        <end position="232"/>
    </location>
</feature>
<evidence type="ECO:0000313" key="3">
    <source>
        <dbReference type="EMBL" id="NYI04479.1"/>
    </source>
</evidence>
<dbReference type="Proteomes" id="UP000567795">
    <property type="component" value="Unassembled WGS sequence"/>
</dbReference>
<feature type="compositionally biased region" description="Low complexity" evidence="1">
    <location>
        <begin position="11"/>
        <end position="29"/>
    </location>
</feature>
<comment type="caution">
    <text evidence="3">The sequence shown here is derived from an EMBL/GenBank/DDBJ whole genome shotgun (WGS) entry which is preliminary data.</text>
</comment>
<keyword evidence="2" id="KW-1133">Transmembrane helix</keyword>
<dbReference type="EMBL" id="JACBZD010000001">
    <property type="protein sequence ID" value="NYI04479.1"/>
    <property type="molecule type" value="Genomic_DNA"/>
</dbReference>
<keyword evidence="2" id="KW-0472">Membrane</keyword>
<sequence>MPTMPCGGHGAPRAGARTPRGPAATTGFPGPRPARSRGPALALATLLTALAALLGAGPLGGATPARAATGLEEIGAALRDDPVYVEPSVSDRLPERAADDLTRRIDASDVPIYVAVLPDDPAYGGEQVFERLRAAVGRPGVYAVALGSDFGAASDSSVLPGATAQALATANLAEHDGDLEAVLDHYVADVSTAVHGTDEAGTQDARGGGTVVAVLLPLLILALAAGAGGLYLMRANRRRRDREREELARVRTAVDEDITAYGEALDRLDFTPTDPDATPEALDDYRHALDAYDLAKRRAAAARRPQDVRAVTEALEDGRFRLAVLDARRHGRPLPQRRPPCFFDPRHGPSVRDVEWTPDGGTARTVPVCAADATRLDDGLPPVVRTVPGDDGGRRPYWEAGPAYGPWAGGYFAGYGATLLPSLLVGTMLGSALYAPGPGWYGGGAGEDGGDFGGGFGDGGGGDVGGGDFGGGFGGDVGGGF</sequence>
<evidence type="ECO:0000256" key="2">
    <source>
        <dbReference type="SAM" id="Phobius"/>
    </source>
</evidence>
<dbReference type="AlphaFoldDB" id="A0A852ZQ29"/>
<organism evidence="3 4">
    <name type="scientific">Allostreptomyces psammosilenae</name>
    <dbReference type="NCBI Taxonomy" id="1892865"/>
    <lineage>
        <taxon>Bacteria</taxon>
        <taxon>Bacillati</taxon>
        <taxon>Actinomycetota</taxon>
        <taxon>Actinomycetes</taxon>
        <taxon>Kitasatosporales</taxon>
        <taxon>Streptomycetaceae</taxon>
        <taxon>Allostreptomyces</taxon>
    </lineage>
</organism>
<gene>
    <name evidence="3" type="ORF">FHU37_001422</name>
</gene>
<evidence type="ECO:0000256" key="1">
    <source>
        <dbReference type="SAM" id="MobiDB-lite"/>
    </source>
</evidence>
<name>A0A852ZQ29_9ACTN</name>
<feature type="region of interest" description="Disordered" evidence="1">
    <location>
        <begin position="1"/>
        <end position="37"/>
    </location>
</feature>
<keyword evidence="2" id="KW-0812">Transmembrane</keyword>
<evidence type="ECO:0000313" key="4">
    <source>
        <dbReference type="Proteomes" id="UP000567795"/>
    </source>
</evidence>
<dbReference type="RefSeq" id="WP_246449657.1">
    <property type="nucleotide sequence ID" value="NZ_JACBZD010000001.1"/>
</dbReference>